<proteinExistence type="inferred from homology"/>
<dbReference type="Pfam" id="PF02507">
    <property type="entry name" value="PSI_PsaF"/>
    <property type="match status" value="1"/>
</dbReference>
<dbReference type="Proteomes" id="UP001229421">
    <property type="component" value="Unassembled WGS sequence"/>
</dbReference>
<evidence type="ECO:0000256" key="1">
    <source>
        <dbReference type="ARBA" id="ARBA00008386"/>
    </source>
</evidence>
<keyword evidence="6" id="KW-1185">Reference proteome</keyword>
<keyword evidence="3 4" id="KW-0603">Photosystem I</keyword>
<protein>
    <recommendedName>
        <fullName evidence="4">Photosystem I reaction center subunit III</fullName>
    </recommendedName>
    <alternativeName>
        <fullName evidence="4">PSI-F</fullName>
    </alternativeName>
</protein>
<sequence>MDCVELFCSTWISTIPALSAYADISRSTACKESKRFAKREKYSLCEAVQSSLKLYPHDSAPVLAIIATMEKMKHRSNPTDLDSNTISSIFF</sequence>
<dbReference type="GO" id="GO:0009535">
    <property type="term" value="C:chloroplast thylakoid membrane"/>
    <property type="evidence" value="ECO:0007669"/>
    <property type="project" value="TreeGrafter"/>
</dbReference>
<evidence type="ECO:0000313" key="5">
    <source>
        <dbReference type="EMBL" id="KAK1434416.1"/>
    </source>
</evidence>
<dbReference type="AlphaFoldDB" id="A0AAD8P751"/>
<gene>
    <name evidence="5" type="ORF">QVD17_00156</name>
</gene>
<comment type="caution">
    <text evidence="5">The sequence shown here is derived from an EMBL/GenBank/DDBJ whole genome shotgun (WGS) entry which is preliminary data.</text>
</comment>
<dbReference type="PANTHER" id="PTHR34939">
    <property type="entry name" value="PHOTOSYSTEM I REACTION CENTER SUBUNIT III, CHLOROPLASTIC"/>
    <property type="match status" value="1"/>
</dbReference>
<accession>A0AAD8P751</accession>
<dbReference type="GO" id="GO:0015979">
    <property type="term" value="P:photosynthesis"/>
    <property type="evidence" value="ECO:0007669"/>
    <property type="project" value="UniProtKB-UniRule"/>
</dbReference>
<dbReference type="InterPro" id="IPR036577">
    <property type="entry name" value="PSI_PsaF_sf"/>
</dbReference>
<dbReference type="GO" id="GO:0009538">
    <property type="term" value="C:photosystem I reaction center"/>
    <property type="evidence" value="ECO:0007669"/>
    <property type="project" value="UniProtKB-UniRule"/>
</dbReference>
<keyword evidence="2 4" id="KW-0602">Photosynthesis</keyword>
<organism evidence="5 6">
    <name type="scientific">Tagetes erecta</name>
    <name type="common">African marigold</name>
    <dbReference type="NCBI Taxonomy" id="13708"/>
    <lineage>
        <taxon>Eukaryota</taxon>
        <taxon>Viridiplantae</taxon>
        <taxon>Streptophyta</taxon>
        <taxon>Embryophyta</taxon>
        <taxon>Tracheophyta</taxon>
        <taxon>Spermatophyta</taxon>
        <taxon>Magnoliopsida</taxon>
        <taxon>eudicotyledons</taxon>
        <taxon>Gunneridae</taxon>
        <taxon>Pentapetalae</taxon>
        <taxon>asterids</taxon>
        <taxon>campanulids</taxon>
        <taxon>Asterales</taxon>
        <taxon>Asteraceae</taxon>
        <taxon>Asteroideae</taxon>
        <taxon>Heliantheae alliance</taxon>
        <taxon>Tageteae</taxon>
        <taxon>Tagetes</taxon>
    </lineage>
</organism>
<dbReference type="GO" id="GO:0009543">
    <property type="term" value="C:chloroplast thylakoid lumen"/>
    <property type="evidence" value="ECO:0007669"/>
    <property type="project" value="UniProtKB-SubCell"/>
</dbReference>
<keyword evidence="4" id="KW-0793">Thylakoid</keyword>
<dbReference type="InterPro" id="IPR003666">
    <property type="entry name" value="PSI_PsaF"/>
</dbReference>
<comment type="function">
    <text evidence="4">Participates in efficiency of electron transfer from plastocyanin to P700 (or cytochrome c553 in algae and cyanobacteria). This plastocyanin-docking protein contributes to the specific association of plastocyanin to PSI.</text>
</comment>
<reference evidence="5" key="1">
    <citation type="journal article" date="2023" name="bioRxiv">
        <title>Improved chromosome-level genome assembly for marigold (Tagetes erecta).</title>
        <authorList>
            <person name="Jiang F."/>
            <person name="Yuan L."/>
            <person name="Wang S."/>
            <person name="Wang H."/>
            <person name="Xu D."/>
            <person name="Wang A."/>
            <person name="Fan W."/>
        </authorList>
    </citation>
    <scope>NUCLEOTIDE SEQUENCE</scope>
    <source>
        <strain evidence="5">WSJ</strain>
        <tissue evidence="5">Leaf</tissue>
    </source>
</reference>
<evidence type="ECO:0000256" key="3">
    <source>
        <dbReference type="ARBA" id="ARBA00022836"/>
    </source>
</evidence>
<dbReference type="PANTHER" id="PTHR34939:SF1">
    <property type="entry name" value="PHOTOSYSTEM I REACTION CENTER SUBUNIT III, CHLOROPLASTIC"/>
    <property type="match status" value="1"/>
</dbReference>
<evidence type="ECO:0000256" key="2">
    <source>
        <dbReference type="ARBA" id="ARBA00022531"/>
    </source>
</evidence>
<evidence type="ECO:0000256" key="4">
    <source>
        <dbReference type="RuleBase" id="RU368107"/>
    </source>
</evidence>
<dbReference type="EMBL" id="JAUHHV010000001">
    <property type="protein sequence ID" value="KAK1434416.1"/>
    <property type="molecule type" value="Genomic_DNA"/>
</dbReference>
<evidence type="ECO:0000313" key="6">
    <source>
        <dbReference type="Proteomes" id="UP001229421"/>
    </source>
</evidence>
<comment type="similarity">
    <text evidence="1 4">Belongs to the PsaF family.</text>
</comment>
<dbReference type="Gene3D" id="1.10.8.110">
    <property type="entry name" value="Photosystem I PsaF, reaction centre subunit III"/>
    <property type="match status" value="1"/>
</dbReference>
<keyword evidence="4" id="KW-0150">Chloroplast</keyword>
<comment type="subcellular location">
    <subcellularLocation>
        <location evidence="4">Plastid</location>
        <location evidence="4">Chloroplast thylakoid lumen</location>
    </subcellularLocation>
</comment>
<name>A0AAD8P751_TARER</name>
<keyword evidence="4" id="KW-0934">Plastid</keyword>